<protein>
    <submittedName>
        <fullName evidence="1">Uncharacterized protein</fullName>
    </submittedName>
</protein>
<evidence type="ECO:0000313" key="1">
    <source>
        <dbReference type="EMBL" id="VEL40011.1"/>
    </source>
</evidence>
<evidence type="ECO:0000313" key="2">
    <source>
        <dbReference type="Proteomes" id="UP000784294"/>
    </source>
</evidence>
<dbReference type="EMBL" id="CAAALY010263322">
    <property type="protein sequence ID" value="VEL40011.1"/>
    <property type="molecule type" value="Genomic_DNA"/>
</dbReference>
<dbReference type="Proteomes" id="UP000784294">
    <property type="component" value="Unassembled WGS sequence"/>
</dbReference>
<sequence length="98" mass="11096">METATTRPRTRIRSRTQATRFGWVLPICWVCVEDTYCRMENMLTTGSASPTAAGVGDSEICTRPNGRAALSRRHTDTNRPHLRMLASLDLELHVHHTF</sequence>
<dbReference type="AlphaFoldDB" id="A0A3S5B4E3"/>
<reference evidence="1" key="1">
    <citation type="submission" date="2018-11" db="EMBL/GenBank/DDBJ databases">
        <authorList>
            <consortium name="Pathogen Informatics"/>
        </authorList>
    </citation>
    <scope>NUCLEOTIDE SEQUENCE</scope>
</reference>
<keyword evidence="2" id="KW-1185">Reference proteome</keyword>
<accession>A0A3S5B4E3</accession>
<gene>
    <name evidence="1" type="ORF">PXEA_LOCUS33451</name>
</gene>
<name>A0A3S5B4E3_9PLAT</name>
<proteinExistence type="predicted"/>
<organism evidence="1 2">
    <name type="scientific">Protopolystoma xenopodis</name>
    <dbReference type="NCBI Taxonomy" id="117903"/>
    <lineage>
        <taxon>Eukaryota</taxon>
        <taxon>Metazoa</taxon>
        <taxon>Spiralia</taxon>
        <taxon>Lophotrochozoa</taxon>
        <taxon>Platyhelminthes</taxon>
        <taxon>Monogenea</taxon>
        <taxon>Polyopisthocotylea</taxon>
        <taxon>Polystomatidea</taxon>
        <taxon>Polystomatidae</taxon>
        <taxon>Protopolystoma</taxon>
    </lineage>
</organism>
<comment type="caution">
    <text evidence="1">The sequence shown here is derived from an EMBL/GenBank/DDBJ whole genome shotgun (WGS) entry which is preliminary data.</text>
</comment>